<evidence type="ECO:0000313" key="3">
    <source>
        <dbReference type="Proteomes" id="UP000008983"/>
    </source>
</evidence>
<proteinExistence type="predicted"/>
<dbReference type="InterPro" id="IPR053040">
    <property type="entry name" value="LRR-containing_protein_71"/>
</dbReference>
<feature type="coiled-coil region" evidence="1">
    <location>
        <begin position="77"/>
        <end position="111"/>
    </location>
</feature>
<gene>
    <name evidence="2" type="ORF">IMG5_066560</name>
</gene>
<dbReference type="PANTHER" id="PTHR46984">
    <property type="entry name" value="LEUCINE-RICH REPEAT-CONTAINING PROTEIN 71"/>
    <property type="match status" value="1"/>
</dbReference>
<dbReference type="GO" id="GO:0004722">
    <property type="term" value="F:protein serine/threonine phosphatase activity"/>
    <property type="evidence" value="ECO:0007669"/>
    <property type="project" value="UniProtKB-EC"/>
</dbReference>
<reference evidence="2 3" key="1">
    <citation type="submission" date="2011-07" db="EMBL/GenBank/DDBJ databases">
        <authorList>
            <person name="Coyne R."/>
            <person name="Brami D."/>
            <person name="Johnson J."/>
            <person name="Hostetler J."/>
            <person name="Hannick L."/>
            <person name="Clark T."/>
            <person name="Cassidy-Hanley D."/>
            <person name="Inman J."/>
        </authorList>
    </citation>
    <scope>NUCLEOTIDE SEQUENCE [LARGE SCALE GENOMIC DNA]</scope>
    <source>
        <strain evidence="2 3">G5</strain>
    </source>
</reference>
<dbReference type="SUPFAM" id="SSF52047">
    <property type="entry name" value="RNI-like"/>
    <property type="match status" value="1"/>
</dbReference>
<dbReference type="OMA" id="ILCQSIG"/>
<dbReference type="EMBL" id="GL983544">
    <property type="protein sequence ID" value="EGR32927.1"/>
    <property type="molecule type" value="Genomic_DNA"/>
</dbReference>
<dbReference type="OrthoDB" id="120976at2759"/>
<evidence type="ECO:0000256" key="1">
    <source>
        <dbReference type="SAM" id="Coils"/>
    </source>
</evidence>
<keyword evidence="1" id="KW-0175">Coiled coil</keyword>
<dbReference type="Proteomes" id="UP000008983">
    <property type="component" value="Unassembled WGS sequence"/>
</dbReference>
<evidence type="ECO:0000313" key="2">
    <source>
        <dbReference type="EMBL" id="EGR32927.1"/>
    </source>
</evidence>
<accession>G0QPC7</accession>
<name>G0QPC7_ICHMU</name>
<dbReference type="AlphaFoldDB" id="G0QPC7"/>
<dbReference type="PANTHER" id="PTHR46984:SF1">
    <property type="entry name" value="LEUCINE-RICH REPEAT-CONTAINING PROTEIN 71"/>
    <property type="match status" value="1"/>
</dbReference>
<dbReference type="RefSeq" id="XP_004036913.1">
    <property type="nucleotide sequence ID" value="XM_004036865.1"/>
</dbReference>
<keyword evidence="3" id="KW-1185">Reference proteome</keyword>
<keyword evidence="2" id="KW-0378">Hydrolase</keyword>
<dbReference type="GeneID" id="14909095"/>
<sequence length="413" mass="49516">MPPKKKEEYKQIIPLYQQDTQTIFWKFKKFSSEECQNIDSFFTNYTKEINVKMTENIYDNMQFLSKSIGNQLHPLFIKNKTNQQENLSQQQTQLEKEKDQTQKTLKKEEIQKQMQQPTQNLELINFQEELPPYFQICNVKIDYETMKMFLVSIQSTNIITLKFSNNDFDEETLRLLIQFLNSENKIKRLFFEWNSIENLNYRKEFFENIGKLNKIENLILRCNNLKGELTQVIAQSIENNEQSSLKFIDLYDNQIDDLGFISLGNLIFKNRSLEVIGLAKNNITNVNQLEKIFYSIGMHPLTEQEYIEYRNKEQERDQIIERNKKLKGKKIADAEKVPILEPIQQISDNSIKIFQQNIYYQKKYGSMQEIINQTCLIYHQIRQKEMIMFKNLINFFLKHKRSSNQYCCIIYLQ</sequence>
<dbReference type="EC" id="3.1.3.16" evidence="2"/>
<dbReference type="eggNOG" id="ENOG502SSC9">
    <property type="taxonomic scope" value="Eukaryota"/>
</dbReference>
<protein>
    <submittedName>
        <fullName evidence="2">Leucine rich repeat protein</fullName>
        <ecNumber evidence="2">3.1.3.16</ecNumber>
    </submittedName>
</protein>
<dbReference type="InterPro" id="IPR032675">
    <property type="entry name" value="LRR_dom_sf"/>
</dbReference>
<dbReference type="InParanoid" id="G0QPC7"/>
<dbReference type="Gene3D" id="3.80.10.10">
    <property type="entry name" value="Ribonuclease Inhibitor"/>
    <property type="match status" value="1"/>
</dbReference>
<organism evidence="2 3">
    <name type="scientific">Ichthyophthirius multifiliis</name>
    <name type="common">White spot disease agent</name>
    <name type="synonym">Ich</name>
    <dbReference type="NCBI Taxonomy" id="5932"/>
    <lineage>
        <taxon>Eukaryota</taxon>
        <taxon>Sar</taxon>
        <taxon>Alveolata</taxon>
        <taxon>Ciliophora</taxon>
        <taxon>Intramacronucleata</taxon>
        <taxon>Oligohymenophorea</taxon>
        <taxon>Hymenostomatida</taxon>
        <taxon>Ophryoglenina</taxon>
        <taxon>Ichthyophthirius</taxon>
    </lineage>
</organism>